<dbReference type="InParanoid" id="D8RRK6"/>
<name>D8RRK6_SELML</name>
<accession>D8RRK6</accession>
<organism evidence="2">
    <name type="scientific">Selaginella moellendorffii</name>
    <name type="common">Spikemoss</name>
    <dbReference type="NCBI Taxonomy" id="88036"/>
    <lineage>
        <taxon>Eukaryota</taxon>
        <taxon>Viridiplantae</taxon>
        <taxon>Streptophyta</taxon>
        <taxon>Embryophyta</taxon>
        <taxon>Tracheophyta</taxon>
        <taxon>Lycopodiopsida</taxon>
        <taxon>Selaginellales</taxon>
        <taxon>Selaginellaceae</taxon>
        <taxon>Selaginella</taxon>
    </lineage>
</organism>
<protein>
    <submittedName>
        <fullName evidence="1">Uncharacterized protein</fullName>
    </submittedName>
</protein>
<sequence>MNTSDPSAAIMFSSLPDTIGQNCIERSLAIRKDDFAQSTSSGADEGLPGNLENMHVKYANKMELEAAREFFAPLLDELVKESDGELKAPSSGWNRVADVLRHAGKRVIWLVDDASRLTEIFHTSGFRCSNCIGFDLQRQCRGH</sequence>
<evidence type="ECO:0000313" key="2">
    <source>
        <dbReference type="Proteomes" id="UP000001514"/>
    </source>
</evidence>
<dbReference type="KEGG" id="smo:SELMODRAFT_414081"/>
<dbReference type="AlphaFoldDB" id="D8RRK6"/>
<keyword evidence="2" id="KW-1185">Reference proteome</keyword>
<evidence type="ECO:0000313" key="1">
    <source>
        <dbReference type="EMBL" id="EFJ25414.1"/>
    </source>
</evidence>
<gene>
    <name evidence="1" type="ORF">SELMODRAFT_414081</name>
</gene>
<proteinExistence type="predicted"/>
<dbReference type="Proteomes" id="UP000001514">
    <property type="component" value="Unassembled WGS sequence"/>
</dbReference>
<dbReference type="Gramene" id="EFJ25414">
    <property type="protein sequence ID" value="EFJ25414"/>
    <property type="gene ID" value="SELMODRAFT_414081"/>
</dbReference>
<dbReference type="HOGENOM" id="CLU_1809525_0_0_1"/>
<dbReference type="EMBL" id="GL377587">
    <property type="protein sequence ID" value="EFJ25414.1"/>
    <property type="molecule type" value="Genomic_DNA"/>
</dbReference>
<reference evidence="1 2" key="1">
    <citation type="journal article" date="2011" name="Science">
        <title>The Selaginella genome identifies genetic changes associated with the evolution of vascular plants.</title>
        <authorList>
            <person name="Banks J.A."/>
            <person name="Nishiyama T."/>
            <person name="Hasebe M."/>
            <person name="Bowman J.L."/>
            <person name="Gribskov M."/>
            <person name="dePamphilis C."/>
            <person name="Albert V.A."/>
            <person name="Aono N."/>
            <person name="Aoyama T."/>
            <person name="Ambrose B.A."/>
            <person name="Ashton N.W."/>
            <person name="Axtell M.J."/>
            <person name="Barker E."/>
            <person name="Barker M.S."/>
            <person name="Bennetzen J.L."/>
            <person name="Bonawitz N.D."/>
            <person name="Chapple C."/>
            <person name="Cheng C."/>
            <person name="Correa L.G."/>
            <person name="Dacre M."/>
            <person name="DeBarry J."/>
            <person name="Dreyer I."/>
            <person name="Elias M."/>
            <person name="Engstrom E.M."/>
            <person name="Estelle M."/>
            <person name="Feng L."/>
            <person name="Finet C."/>
            <person name="Floyd S.K."/>
            <person name="Frommer W.B."/>
            <person name="Fujita T."/>
            <person name="Gramzow L."/>
            <person name="Gutensohn M."/>
            <person name="Harholt J."/>
            <person name="Hattori M."/>
            <person name="Heyl A."/>
            <person name="Hirai T."/>
            <person name="Hiwatashi Y."/>
            <person name="Ishikawa M."/>
            <person name="Iwata M."/>
            <person name="Karol K.G."/>
            <person name="Koehler B."/>
            <person name="Kolukisaoglu U."/>
            <person name="Kubo M."/>
            <person name="Kurata T."/>
            <person name="Lalonde S."/>
            <person name="Li K."/>
            <person name="Li Y."/>
            <person name="Litt A."/>
            <person name="Lyons E."/>
            <person name="Manning G."/>
            <person name="Maruyama T."/>
            <person name="Michael T.P."/>
            <person name="Mikami K."/>
            <person name="Miyazaki S."/>
            <person name="Morinaga S."/>
            <person name="Murata T."/>
            <person name="Mueller-Roeber B."/>
            <person name="Nelson D.R."/>
            <person name="Obara M."/>
            <person name="Oguri Y."/>
            <person name="Olmstead R.G."/>
            <person name="Onodera N."/>
            <person name="Petersen B.L."/>
            <person name="Pils B."/>
            <person name="Prigge M."/>
            <person name="Rensing S.A."/>
            <person name="Riano-Pachon D.M."/>
            <person name="Roberts A.W."/>
            <person name="Sato Y."/>
            <person name="Scheller H.V."/>
            <person name="Schulz B."/>
            <person name="Schulz C."/>
            <person name="Shakirov E.V."/>
            <person name="Shibagaki N."/>
            <person name="Shinohara N."/>
            <person name="Shippen D.E."/>
            <person name="Soerensen I."/>
            <person name="Sotooka R."/>
            <person name="Sugimoto N."/>
            <person name="Sugita M."/>
            <person name="Sumikawa N."/>
            <person name="Tanurdzic M."/>
            <person name="Theissen G."/>
            <person name="Ulvskov P."/>
            <person name="Wakazuki S."/>
            <person name="Weng J.K."/>
            <person name="Willats W.W."/>
            <person name="Wipf D."/>
            <person name="Wolf P.G."/>
            <person name="Yang L."/>
            <person name="Zimmer A.D."/>
            <person name="Zhu Q."/>
            <person name="Mitros T."/>
            <person name="Hellsten U."/>
            <person name="Loque D."/>
            <person name="Otillar R."/>
            <person name="Salamov A."/>
            <person name="Schmutz J."/>
            <person name="Shapiro H."/>
            <person name="Lindquist E."/>
            <person name="Lucas S."/>
            <person name="Rokhsar D."/>
            <person name="Grigoriev I.V."/>
        </authorList>
    </citation>
    <scope>NUCLEOTIDE SEQUENCE [LARGE SCALE GENOMIC DNA]</scope>
</reference>